<keyword evidence="2" id="KW-1185">Reference proteome</keyword>
<evidence type="ECO:0000313" key="1">
    <source>
        <dbReference type="EMBL" id="GIX74637.1"/>
    </source>
</evidence>
<sequence>MAGTRLLPKPIKMVRWQGNLRHQQIPKRHRTVSNKQLRFHGKQNQQQQQQQQHGEITAINKFRNDIEHFRTSTPVSWNTNSTTTTATWGVGSENLVEGCGGVVRTVNERHGELSRRFTSTPREVMACFPVTKSGEAAPENPEFESHCAGTPLAAMRPKLAPRSKLSSFFRAFLIQ</sequence>
<accession>A0AAV4MT70</accession>
<comment type="caution">
    <text evidence="1">The sequence shown here is derived from an EMBL/GenBank/DDBJ whole genome shotgun (WGS) entry which is preliminary data.</text>
</comment>
<name>A0AAV4MT70_CAEEX</name>
<dbReference type="Proteomes" id="UP001054945">
    <property type="component" value="Unassembled WGS sequence"/>
</dbReference>
<evidence type="ECO:0000313" key="2">
    <source>
        <dbReference type="Proteomes" id="UP001054945"/>
    </source>
</evidence>
<dbReference type="EMBL" id="BPLR01002518">
    <property type="protein sequence ID" value="GIX74637.1"/>
    <property type="molecule type" value="Genomic_DNA"/>
</dbReference>
<proteinExistence type="predicted"/>
<reference evidence="1 2" key="1">
    <citation type="submission" date="2021-06" db="EMBL/GenBank/DDBJ databases">
        <title>Caerostris extrusa draft genome.</title>
        <authorList>
            <person name="Kono N."/>
            <person name="Arakawa K."/>
        </authorList>
    </citation>
    <scope>NUCLEOTIDE SEQUENCE [LARGE SCALE GENOMIC DNA]</scope>
</reference>
<organism evidence="1 2">
    <name type="scientific">Caerostris extrusa</name>
    <name type="common">Bark spider</name>
    <name type="synonym">Caerostris bankana</name>
    <dbReference type="NCBI Taxonomy" id="172846"/>
    <lineage>
        <taxon>Eukaryota</taxon>
        <taxon>Metazoa</taxon>
        <taxon>Ecdysozoa</taxon>
        <taxon>Arthropoda</taxon>
        <taxon>Chelicerata</taxon>
        <taxon>Arachnida</taxon>
        <taxon>Araneae</taxon>
        <taxon>Araneomorphae</taxon>
        <taxon>Entelegynae</taxon>
        <taxon>Araneoidea</taxon>
        <taxon>Araneidae</taxon>
        <taxon>Caerostris</taxon>
    </lineage>
</organism>
<dbReference type="AlphaFoldDB" id="A0AAV4MT70"/>
<gene>
    <name evidence="1" type="ORF">CEXT_516851</name>
</gene>
<protein>
    <submittedName>
        <fullName evidence="1">Uncharacterized protein</fullName>
    </submittedName>
</protein>